<dbReference type="Pfam" id="PF08241">
    <property type="entry name" value="Methyltransf_11"/>
    <property type="match status" value="1"/>
</dbReference>
<dbReference type="GO" id="GO:0008757">
    <property type="term" value="F:S-adenosylmethionine-dependent methyltransferase activity"/>
    <property type="evidence" value="ECO:0007669"/>
    <property type="project" value="InterPro"/>
</dbReference>
<dbReference type="InterPro" id="IPR029063">
    <property type="entry name" value="SAM-dependent_MTases_sf"/>
</dbReference>
<evidence type="ECO:0000313" key="2">
    <source>
        <dbReference type="EMBL" id="CAE8667959.1"/>
    </source>
</evidence>
<name>A0A813J805_POLGL</name>
<dbReference type="InterPro" id="IPR013216">
    <property type="entry name" value="Methyltransf_11"/>
</dbReference>
<dbReference type="AlphaFoldDB" id="A0A813J805"/>
<dbReference type="SUPFAM" id="SSF53335">
    <property type="entry name" value="S-adenosyl-L-methionine-dependent methyltransferases"/>
    <property type="match status" value="1"/>
</dbReference>
<dbReference type="Proteomes" id="UP000626109">
    <property type="component" value="Unassembled WGS sequence"/>
</dbReference>
<dbReference type="PANTHER" id="PTHR45036">
    <property type="entry name" value="METHYLTRANSFERASE LIKE 7B"/>
    <property type="match status" value="1"/>
</dbReference>
<reference evidence="2" key="1">
    <citation type="submission" date="2021-02" db="EMBL/GenBank/DDBJ databases">
        <authorList>
            <person name="Dougan E. K."/>
            <person name="Rhodes N."/>
            <person name="Thang M."/>
            <person name="Chan C."/>
        </authorList>
    </citation>
    <scope>NUCLEOTIDE SEQUENCE</scope>
</reference>
<comment type="caution">
    <text evidence="2">The sequence shown here is derived from an EMBL/GenBank/DDBJ whole genome shotgun (WGS) entry which is preliminary data.</text>
</comment>
<accession>A0A813J805</accession>
<dbReference type="InterPro" id="IPR052356">
    <property type="entry name" value="Thiol_S-MT"/>
</dbReference>
<evidence type="ECO:0000313" key="3">
    <source>
        <dbReference type="Proteomes" id="UP000626109"/>
    </source>
</evidence>
<organism evidence="2 3">
    <name type="scientific">Polarella glacialis</name>
    <name type="common">Dinoflagellate</name>
    <dbReference type="NCBI Taxonomy" id="89957"/>
    <lineage>
        <taxon>Eukaryota</taxon>
        <taxon>Sar</taxon>
        <taxon>Alveolata</taxon>
        <taxon>Dinophyceae</taxon>
        <taxon>Suessiales</taxon>
        <taxon>Suessiaceae</taxon>
        <taxon>Polarella</taxon>
    </lineage>
</organism>
<dbReference type="PROSITE" id="PS51257">
    <property type="entry name" value="PROKAR_LIPOPROTEIN"/>
    <property type="match status" value="1"/>
</dbReference>
<protein>
    <recommendedName>
        <fullName evidence="1">Methyltransferase type 11 domain-containing protein</fullName>
    </recommendedName>
</protein>
<sequence>MAGGNRFRRFQRAAVGTVLCVFAAGCLLPGGSLSWASGIRRCGPCGLPGTHEGSRNQGPEELEDTLSVSCNSASASDRRLAATLSRSDAVRLPLLGAAALAACVCDLSLGSQSASAEVQLTVPSGDKVKQFDKPRDLAKDAGFARGMAYGMADYEQEASGKKLKLFQRLLSTLPREGATVVEVGMGSFPNAVYFGSENAPRGMDLVGVDPNDSMESFARESAQRAGLTEPGKKNSLRIVHGVAEALPLPSQCADAVVCTLTLCSVLDPARAVAEIRRILKPGGKFLFHEHVLSETDSGLASQQKLFTPYQVQRADGCHLDRETLKVIRSGGFRSVDAEYFDLKGFEFLNPTVEGIATA</sequence>
<evidence type="ECO:0000259" key="1">
    <source>
        <dbReference type="Pfam" id="PF08241"/>
    </source>
</evidence>
<dbReference type="Gene3D" id="3.40.50.150">
    <property type="entry name" value="Vaccinia Virus protein VP39"/>
    <property type="match status" value="1"/>
</dbReference>
<proteinExistence type="predicted"/>
<dbReference type="EMBL" id="CAJNNW010021449">
    <property type="protein sequence ID" value="CAE8667959.1"/>
    <property type="molecule type" value="Genomic_DNA"/>
</dbReference>
<feature type="domain" description="Methyltransferase type 11" evidence="1">
    <location>
        <begin position="182"/>
        <end position="287"/>
    </location>
</feature>
<dbReference type="PANTHER" id="PTHR45036:SF1">
    <property type="entry name" value="METHYLTRANSFERASE LIKE 7A"/>
    <property type="match status" value="1"/>
</dbReference>
<gene>
    <name evidence="2" type="ORF">PGLA2088_LOCUS16767</name>
</gene>
<dbReference type="CDD" id="cd02440">
    <property type="entry name" value="AdoMet_MTases"/>
    <property type="match status" value="1"/>
</dbReference>